<organism evidence="3 4">
    <name type="scientific">Diploscapter pachys</name>
    <dbReference type="NCBI Taxonomy" id="2018661"/>
    <lineage>
        <taxon>Eukaryota</taxon>
        <taxon>Metazoa</taxon>
        <taxon>Ecdysozoa</taxon>
        <taxon>Nematoda</taxon>
        <taxon>Chromadorea</taxon>
        <taxon>Rhabditida</taxon>
        <taxon>Rhabditina</taxon>
        <taxon>Rhabditomorpha</taxon>
        <taxon>Rhabditoidea</taxon>
        <taxon>Rhabditidae</taxon>
        <taxon>Diploscapter</taxon>
    </lineage>
</organism>
<sequence length="180" mass="20148">MHFIIYLFAISIGLASAQFNFLNSGSCRNRNRQSTLLSAKDSVCCDGLIKTLAESALSTAGFIPGQSQFVDIAGKAAKIVQNFIQNHFGKAFEIVIAKKQFAMKTNYKGSKICKFEANGWYLSIYETPGKYDIKNSTLEAYFDGFSSKDPLGVKRVSQANMDEYKQQQDAYEQYKAKHTE</sequence>
<comment type="caution">
    <text evidence="3">The sequence shown here is derived from an EMBL/GenBank/DDBJ whole genome shotgun (WGS) entry which is preliminary data.</text>
</comment>
<name>A0A2A2JG39_9BILA</name>
<protein>
    <recommendedName>
        <fullName evidence="2">Ground-like domain-containing protein</fullName>
    </recommendedName>
</protein>
<proteinExistence type="predicted"/>
<feature type="domain" description="Ground-like" evidence="2">
    <location>
        <begin position="41"/>
        <end position="125"/>
    </location>
</feature>
<gene>
    <name evidence="3" type="ORF">WR25_10617</name>
</gene>
<evidence type="ECO:0000313" key="4">
    <source>
        <dbReference type="Proteomes" id="UP000218231"/>
    </source>
</evidence>
<reference evidence="3 4" key="1">
    <citation type="journal article" date="2017" name="Curr. Biol.">
        <title>Genome architecture and evolution of a unichromosomal asexual nematode.</title>
        <authorList>
            <person name="Fradin H."/>
            <person name="Zegar C."/>
            <person name="Gutwein M."/>
            <person name="Lucas J."/>
            <person name="Kovtun M."/>
            <person name="Corcoran D."/>
            <person name="Baugh L.R."/>
            <person name="Kiontke K."/>
            <person name="Gunsalus K."/>
            <person name="Fitch D.H."/>
            <person name="Piano F."/>
        </authorList>
    </citation>
    <scope>NUCLEOTIDE SEQUENCE [LARGE SCALE GENOMIC DNA]</scope>
    <source>
        <strain evidence="3">PF1309</strain>
    </source>
</reference>
<feature type="chain" id="PRO_5013376446" description="Ground-like domain-containing protein" evidence="1">
    <location>
        <begin position="18"/>
        <end position="180"/>
    </location>
</feature>
<dbReference type="EMBL" id="LIAE01010466">
    <property type="protein sequence ID" value="PAV60492.1"/>
    <property type="molecule type" value="Genomic_DNA"/>
</dbReference>
<evidence type="ECO:0000259" key="2">
    <source>
        <dbReference type="Pfam" id="PF04155"/>
    </source>
</evidence>
<accession>A0A2A2JG39</accession>
<dbReference type="AlphaFoldDB" id="A0A2A2JG39"/>
<dbReference type="Pfam" id="PF04155">
    <property type="entry name" value="Ground-like"/>
    <property type="match status" value="1"/>
</dbReference>
<evidence type="ECO:0000313" key="3">
    <source>
        <dbReference type="EMBL" id="PAV60492.1"/>
    </source>
</evidence>
<keyword evidence="4" id="KW-1185">Reference proteome</keyword>
<evidence type="ECO:0000256" key="1">
    <source>
        <dbReference type="SAM" id="SignalP"/>
    </source>
</evidence>
<dbReference type="OrthoDB" id="5797683at2759"/>
<keyword evidence="1" id="KW-0732">Signal</keyword>
<dbReference type="Proteomes" id="UP000218231">
    <property type="component" value="Unassembled WGS sequence"/>
</dbReference>
<feature type="signal peptide" evidence="1">
    <location>
        <begin position="1"/>
        <end position="17"/>
    </location>
</feature>
<dbReference type="InterPro" id="IPR007284">
    <property type="entry name" value="Ground-like_dom"/>
</dbReference>